<feature type="binding site" evidence="10">
    <location>
        <position position="14"/>
    </location>
    <ligand>
        <name>NADPH</name>
        <dbReference type="ChEBI" id="CHEBI:57783"/>
    </ligand>
</feature>
<dbReference type="InterPro" id="IPR006168">
    <property type="entry name" value="G3P_DH_NAD-dep"/>
</dbReference>
<name>A0A4Q2REC9_9HYPH</name>
<dbReference type="InterPro" id="IPR006109">
    <property type="entry name" value="G3P_DH_NAD-dep_C"/>
</dbReference>
<dbReference type="PANTHER" id="PTHR11728">
    <property type="entry name" value="GLYCEROL-3-PHOSPHATE DEHYDROGENASE"/>
    <property type="match status" value="1"/>
</dbReference>
<evidence type="ECO:0000313" key="19">
    <source>
        <dbReference type="Proteomes" id="UP000289411"/>
    </source>
</evidence>
<feature type="binding site" evidence="10">
    <location>
        <position position="254"/>
    </location>
    <ligand>
        <name>sn-glycerol 3-phosphate</name>
        <dbReference type="ChEBI" id="CHEBI:57597"/>
    </ligand>
</feature>
<protein>
    <recommendedName>
        <fullName evidence="10">Glycerol-3-phosphate dehydrogenase [NAD(P)+]</fullName>
        <ecNumber evidence="10">1.1.1.94</ecNumber>
    </recommendedName>
    <alternativeName>
        <fullName evidence="10">NAD(P)(+)-dependent glycerol-3-phosphate dehydrogenase</fullName>
    </alternativeName>
    <alternativeName>
        <fullName evidence="10">NAD(P)H-dependent dihydroxyacetone-phosphate reductase</fullName>
    </alternativeName>
</protein>
<keyword evidence="2 10" id="KW-0444">Lipid biosynthesis</keyword>
<evidence type="ECO:0000256" key="13">
    <source>
        <dbReference type="PIRSR" id="PIRSR000114-3"/>
    </source>
</evidence>
<comment type="caution">
    <text evidence="18">The sequence shown here is derived from an EMBL/GenBank/DDBJ whole genome shotgun (WGS) entry which is preliminary data.</text>
</comment>
<evidence type="ECO:0000256" key="9">
    <source>
        <dbReference type="ARBA" id="ARBA00023264"/>
    </source>
</evidence>
<feature type="binding site" evidence="10">
    <location>
        <position position="276"/>
    </location>
    <ligand>
        <name>NADPH</name>
        <dbReference type="ChEBI" id="CHEBI:57783"/>
    </ligand>
</feature>
<feature type="binding site" evidence="10">
    <location>
        <position position="243"/>
    </location>
    <ligand>
        <name>sn-glycerol 3-phosphate</name>
        <dbReference type="ChEBI" id="CHEBI:57597"/>
    </ligand>
</feature>
<dbReference type="SUPFAM" id="SSF48179">
    <property type="entry name" value="6-phosphogluconate dehydrogenase C-terminal domain-like"/>
    <property type="match status" value="1"/>
</dbReference>
<feature type="binding site" evidence="10">
    <location>
        <position position="107"/>
    </location>
    <ligand>
        <name>sn-glycerol 3-phosphate</name>
        <dbReference type="ChEBI" id="CHEBI:57597"/>
    </ligand>
</feature>
<feature type="binding site" evidence="12">
    <location>
        <position position="107"/>
    </location>
    <ligand>
        <name>substrate</name>
    </ligand>
</feature>
<dbReference type="Gene3D" id="3.40.50.720">
    <property type="entry name" value="NAD(P)-binding Rossmann-like Domain"/>
    <property type="match status" value="1"/>
</dbReference>
<dbReference type="GO" id="GO:0046167">
    <property type="term" value="P:glycerol-3-phosphate biosynthetic process"/>
    <property type="evidence" value="ECO:0007669"/>
    <property type="project" value="UniProtKB-UniRule"/>
</dbReference>
<dbReference type="InterPro" id="IPR008927">
    <property type="entry name" value="6-PGluconate_DH-like_C_sf"/>
</dbReference>
<dbReference type="Proteomes" id="UP000289411">
    <property type="component" value="Unassembled WGS sequence"/>
</dbReference>
<comment type="similarity">
    <text evidence="1 10 14">Belongs to the NAD-dependent glycerol-3-phosphate dehydrogenase family.</text>
</comment>
<dbReference type="GO" id="GO:0141153">
    <property type="term" value="F:glycerol-3-phosphate dehydrogenase (NADP+) activity"/>
    <property type="evidence" value="ECO:0007669"/>
    <property type="project" value="RHEA"/>
</dbReference>
<keyword evidence="8 10" id="KW-0594">Phospholipid biosynthesis</keyword>
<dbReference type="SUPFAM" id="SSF51735">
    <property type="entry name" value="NAD(P)-binding Rossmann-fold domains"/>
    <property type="match status" value="1"/>
</dbReference>
<dbReference type="Gene3D" id="1.10.1040.10">
    <property type="entry name" value="N-(1-d-carboxylethyl)-l-norvaline Dehydrogenase, domain 2"/>
    <property type="match status" value="1"/>
</dbReference>
<dbReference type="GO" id="GO:0005975">
    <property type="term" value="P:carbohydrate metabolic process"/>
    <property type="evidence" value="ECO:0007669"/>
    <property type="project" value="InterPro"/>
</dbReference>
<evidence type="ECO:0000256" key="11">
    <source>
        <dbReference type="PIRSR" id="PIRSR000114-1"/>
    </source>
</evidence>
<feature type="binding site" evidence="12">
    <location>
        <begin position="254"/>
        <end position="255"/>
    </location>
    <ligand>
        <name>substrate</name>
    </ligand>
</feature>
<comment type="catalytic activity">
    <reaction evidence="10 15">
        <text>sn-glycerol 3-phosphate + NADP(+) = dihydroxyacetone phosphate + NADPH + H(+)</text>
        <dbReference type="Rhea" id="RHEA:11096"/>
        <dbReference type="ChEBI" id="CHEBI:15378"/>
        <dbReference type="ChEBI" id="CHEBI:57597"/>
        <dbReference type="ChEBI" id="CHEBI:57642"/>
        <dbReference type="ChEBI" id="CHEBI:57783"/>
        <dbReference type="ChEBI" id="CHEBI:58349"/>
        <dbReference type="EC" id="1.1.1.94"/>
    </reaction>
</comment>
<keyword evidence="7 10" id="KW-0443">Lipid metabolism</keyword>
<feature type="binding site" evidence="10">
    <location>
        <position position="253"/>
    </location>
    <ligand>
        <name>sn-glycerol 3-phosphate</name>
        <dbReference type="ChEBI" id="CHEBI:57597"/>
    </ligand>
</feature>
<dbReference type="EMBL" id="QYBC01000008">
    <property type="protein sequence ID" value="RYB04975.1"/>
    <property type="molecule type" value="Genomic_DNA"/>
</dbReference>
<evidence type="ECO:0000313" key="18">
    <source>
        <dbReference type="EMBL" id="RYB04975.1"/>
    </source>
</evidence>
<feature type="binding site" evidence="10">
    <location>
        <position position="107"/>
    </location>
    <ligand>
        <name>NADPH</name>
        <dbReference type="ChEBI" id="CHEBI:57783"/>
    </ligand>
</feature>
<dbReference type="EC" id="1.1.1.94" evidence="10"/>
<feature type="binding site" evidence="10">
    <location>
        <position position="190"/>
    </location>
    <ligand>
        <name>sn-glycerol 3-phosphate</name>
        <dbReference type="ChEBI" id="CHEBI:57597"/>
    </ligand>
</feature>
<accession>A0A4Q2REC9</accession>
<dbReference type="NCBIfam" id="NF000942">
    <property type="entry name" value="PRK00094.1-4"/>
    <property type="match status" value="1"/>
</dbReference>
<comment type="subcellular location">
    <subcellularLocation>
        <location evidence="10">Cytoplasm</location>
    </subcellularLocation>
</comment>
<evidence type="ECO:0000256" key="3">
    <source>
        <dbReference type="ARBA" id="ARBA00022741"/>
    </source>
</evidence>
<evidence type="ECO:0000256" key="1">
    <source>
        <dbReference type="ARBA" id="ARBA00011009"/>
    </source>
</evidence>
<gene>
    <name evidence="10" type="primary">gpsA</name>
    <name evidence="18" type="ORF">D3272_10915</name>
</gene>
<comment type="caution">
    <text evidence="10">Lacks conserved residue(s) required for the propagation of feature annotation.</text>
</comment>
<reference evidence="18 19" key="1">
    <citation type="submission" date="2018-09" db="EMBL/GenBank/DDBJ databases">
        <authorList>
            <person name="Grouzdev D.S."/>
            <person name="Krutkina M.S."/>
        </authorList>
    </citation>
    <scope>NUCLEOTIDE SEQUENCE [LARGE SCALE GENOMIC DNA]</scope>
    <source>
        <strain evidence="18 19">RmlP001</strain>
    </source>
</reference>
<feature type="binding site" evidence="10">
    <location>
        <position position="135"/>
    </location>
    <ligand>
        <name>sn-glycerol 3-phosphate</name>
        <dbReference type="ChEBI" id="CHEBI:57597"/>
    </ligand>
</feature>
<dbReference type="GO" id="GO:0005829">
    <property type="term" value="C:cytosol"/>
    <property type="evidence" value="ECO:0007669"/>
    <property type="project" value="TreeGrafter"/>
</dbReference>
<evidence type="ECO:0000256" key="12">
    <source>
        <dbReference type="PIRSR" id="PIRSR000114-2"/>
    </source>
</evidence>
<dbReference type="HAMAP" id="MF_00394">
    <property type="entry name" value="NAD_Glyc3P_dehydrog"/>
    <property type="match status" value="1"/>
</dbReference>
<keyword evidence="5 10" id="KW-0560">Oxidoreductase</keyword>
<evidence type="ECO:0000256" key="15">
    <source>
        <dbReference type="RuleBase" id="RU000439"/>
    </source>
</evidence>
<keyword evidence="10" id="KW-0963">Cytoplasm</keyword>
<proteinExistence type="inferred from homology"/>
<feature type="binding site" evidence="13">
    <location>
        <position position="139"/>
    </location>
    <ligand>
        <name>NAD(+)</name>
        <dbReference type="ChEBI" id="CHEBI:57540"/>
    </ligand>
</feature>
<dbReference type="UniPathway" id="UPA00940"/>
<keyword evidence="3 10" id="KW-0547">Nucleotide-binding</keyword>
<feature type="binding site" evidence="10">
    <location>
        <position position="254"/>
    </location>
    <ligand>
        <name>NADPH</name>
        <dbReference type="ChEBI" id="CHEBI:57783"/>
    </ligand>
</feature>
<evidence type="ECO:0000256" key="6">
    <source>
        <dbReference type="ARBA" id="ARBA00023027"/>
    </source>
</evidence>
<sequence length="331" mass="32994">MGFRHVAVLGAGAWGTALANVAARPGRAVTLWSRDAALAAEMEASRENRRSLPGVGLADGVLPRADPAEALAEADLVLMVVPAQHLRATLAALPPFPPDLPVVLCAKGIEAATGLLMSEVLAAARPGQPVAALSGPSFAADVGRRRPTAVTVAAAEAELSRSIAEGLSGPAFRLYHTDDLLGVEIGGAAKNVLAIACGVAAGMELGASAAAALTARGFAELTRFGRASGARSETLMGLSGLGDLVLTCASVQSRNFAFGHALGAGASLAAAAAGRLAEGVATAPVLCRLARQRGVDMPVAEAVAALVAGRTTPGAALDALMARPARAEGDA</sequence>
<feature type="binding site" evidence="10">
    <location>
        <position position="278"/>
    </location>
    <ligand>
        <name>NADPH</name>
        <dbReference type="ChEBI" id="CHEBI:57783"/>
    </ligand>
</feature>
<dbReference type="PIRSF" id="PIRSF000114">
    <property type="entry name" value="Glycerol-3-P_dh"/>
    <property type="match status" value="1"/>
</dbReference>
<feature type="binding site" evidence="10">
    <location>
        <position position="137"/>
    </location>
    <ligand>
        <name>sn-glycerol 3-phosphate</name>
        <dbReference type="ChEBI" id="CHEBI:57597"/>
    </ligand>
</feature>
<dbReference type="InterPro" id="IPR013328">
    <property type="entry name" value="6PGD_dom2"/>
</dbReference>
<dbReference type="RefSeq" id="WP_129219210.1">
    <property type="nucleotide sequence ID" value="NZ_QYBC01000008.1"/>
</dbReference>
<dbReference type="FunFam" id="3.40.50.720:FF:000019">
    <property type="entry name" value="Glycerol-3-phosphate dehydrogenase [NAD(P)+]"/>
    <property type="match status" value="1"/>
</dbReference>
<evidence type="ECO:0000256" key="10">
    <source>
        <dbReference type="HAMAP-Rule" id="MF_00394"/>
    </source>
</evidence>
<dbReference type="PRINTS" id="PR00077">
    <property type="entry name" value="GPDHDRGNASE"/>
</dbReference>
<comment type="function">
    <text evidence="10">Catalyzes the reduction of the glycolytic intermediate dihydroxyacetone phosphate (DHAP) to sn-glycerol 3-phosphate (G3P), the key precursor for phospholipid synthesis.</text>
</comment>
<feature type="binding site" evidence="10">
    <location>
        <position position="255"/>
    </location>
    <ligand>
        <name>sn-glycerol 3-phosphate</name>
        <dbReference type="ChEBI" id="CHEBI:57597"/>
    </ligand>
</feature>
<evidence type="ECO:0000256" key="2">
    <source>
        <dbReference type="ARBA" id="ARBA00022516"/>
    </source>
</evidence>
<comment type="pathway">
    <text evidence="10">Membrane lipid metabolism; glycerophospholipid metabolism.</text>
</comment>
<evidence type="ECO:0000256" key="14">
    <source>
        <dbReference type="RuleBase" id="RU000437"/>
    </source>
</evidence>
<feature type="domain" description="Glycerol-3-phosphate dehydrogenase NAD-dependent C-terminal" evidence="17">
    <location>
        <begin position="179"/>
        <end position="317"/>
    </location>
</feature>
<dbReference type="AlphaFoldDB" id="A0A4Q2REC9"/>
<comment type="catalytic activity">
    <reaction evidence="10">
        <text>sn-glycerol 3-phosphate + NAD(+) = dihydroxyacetone phosphate + NADH + H(+)</text>
        <dbReference type="Rhea" id="RHEA:11092"/>
        <dbReference type="ChEBI" id="CHEBI:15378"/>
        <dbReference type="ChEBI" id="CHEBI:57540"/>
        <dbReference type="ChEBI" id="CHEBI:57597"/>
        <dbReference type="ChEBI" id="CHEBI:57642"/>
        <dbReference type="ChEBI" id="CHEBI:57945"/>
        <dbReference type="EC" id="1.1.1.94"/>
    </reaction>
</comment>
<evidence type="ECO:0000259" key="17">
    <source>
        <dbReference type="Pfam" id="PF07479"/>
    </source>
</evidence>
<evidence type="ECO:0000256" key="4">
    <source>
        <dbReference type="ARBA" id="ARBA00022857"/>
    </source>
</evidence>
<evidence type="ECO:0000256" key="8">
    <source>
        <dbReference type="ARBA" id="ARBA00023209"/>
    </source>
</evidence>
<feature type="binding site" evidence="13">
    <location>
        <begin position="10"/>
        <end position="15"/>
    </location>
    <ligand>
        <name>NAD(+)</name>
        <dbReference type="ChEBI" id="CHEBI:57540"/>
    </ligand>
</feature>
<feature type="binding site" evidence="10">
    <location>
        <position position="34"/>
    </location>
    <ligand>
        <name>NADPH</name>
        <dbReference type="ChEBI" id="CHEBI:57783"/>
    </ligand>
</feature>
<keyword evidence="6 10" id="KW-0520">NAD</keyword>
<keyword evidence="19" id="KW-1185">Reference proteome</keyword>
<reference evidence="18 19" key="2">
    <citation type="submission" date="2019-02" db="EMBL/GenBank/DDBJ databases">
        <title>'Lichenibacterium ramalinii' gen. nov. sp. nov., 'Lichenibacterium minor' gen. nov. sp. nov.</title>
        <authorList>
            <person name="Pankratov T."/>
        </authorList>
    </citation>
    <scope>NUCLEOTIDE SEQUENCE [LARGE SCALE GENOMIC DNA]</scope>
    <source>
        <strain evidence="18 19">RmlP001</strain>
    </source>
</reference>
<dbReference type="GO" id="GO:0008654">
    <property type="term" value="P:phospholipid biosynthetic process"/>
    <property type="evidence" value="ECO:0007669"/>
    <property type="project" value="UniProtKB-KW"/>
</dbReference>
<evidence type="ECO:0000256" key="5">
    <source>
        <dbReference type="ARBA" id="ARBA00023002"/>
    </source>
</evidence>
<organism evidence="18 19">
    <name type="scientific">Lichenibacterium ramalinae</name>
    <dbReference type="NCBI Taxonomy" id="2316527"/>
    <lineage>
        <taxon>Bacteria</taxon>
        <taxon>Pseudomonadati</taxon>
        <taxon>Pseudomonadota</taxon>
        <taxon>Alphaproteobacteria</taxon>
        <taxon>Hyphomicrobiales</taxon>
        <taxon>Lichenihabitantaceae</taxon>
        <taxon>Lichenibacterium</taxon>
    </lineage>
</organism>
<dbReference type="PANTHER" id="PTHR11728:SF1">
    <property type="entry name" value="GLYCEROL-3-PHOSPHATE DEHYDROGENASE [NAD(+)] 2, CHLOROPLASTIC"/>
    <property type="match status" value="1"/>
</dbReference>
<keyword evidence="4 10" id="KW-0521">NADP</keyword>
<dbReference type="InterPro" id="IPR036291">
    <property type="entry name" value="NAD(P)-bd_dom_sf"/>
</dbReference>
<evidence type="ECO:0000259" key="16">
    <source>
        <dbReference type="Pfam" id="PF01210"/>
    </source>
</evidence>
<dbReference type="PROSITE" id="PS00957">
    <property type="entry name" value="NAD_G3PDH"/>
    <property type="match status" value="1"/>
</dbReference>
<dbReference type="Pfam" id="PF07479">
    <property type="entry name" value="NAD_Gly3P_dh_C"/>
    <property type="match status" value="1"/>
</dbReference>
<dbReference type="GO" id="GO:0006650">
    <property type="term" value="P:glycerophospholipid metabolic process"/>
    <property type="evidence" value="ECO:0007669"/>
    <property type="project" value="UniProtKB-UniRule"/>
</dbReference>
<feature type="binding site" evidence="13">
    <location>
        <position position="254"/>
    </location>
    <ligand>
        <name>NAD(+)</name>
        <dbReference type="ChEBI" id="CHEBI:57540"/>
    </ligand>
</feature>
<dbReference type="NCBIfam" id="NF000940">
    <property type="entry name" value="PRK00094.1-2"/>
    <property type="match status" value="1"/>
</dbReference>
<dbReference type="GO" id="GO:0141152">
    <property type="term" value="F:glycerol-3-phosphate dehydrogenase (NAD+) activity"/>
    <property type="evidence" value="ECO:0007669"/>
    <property type="project" value="RHEA"/>
</dbReference>
<feature type="domain" description="Glycerol-3-phosphate dehydrogenase NAD-dependent N-terminal" evidence="16">
    <location>
        <begin position="6"/>
        <end position="158"/>
    </location>
</feature>
<dbReference type="GO" id="GO:0051287">
    <property type="term" value="F:NAD binding"/>
    <property type="evidence" value="ECO:0007669"/>
    <property type="project" value="InterPro"/>
</dbReference>
<evidence type="ECO:0000256" key="7">
    <source>
        <dbReference type="ARBA" id="ARBA00023098"/>
    </source>
</evidence>
<keyword evidence="9 10" id="KW-1208">Phospholipid metabolism</keyword>
<feature type="binding site" evidence="10">
    <location>
        <position position="139"/>
    </location>
    <ligand>
        <name>NADPH</name>
        <dbReference type="ChEBI" id="CHEBI:57783"/>
    </ligand>
</feature>
<dbReference type="Pfam" id="PF01210">
    <property type="entry name" value="NAD_Gly3P_dh_N"/>
    <property type="match status" value="1"/>
</dbReference>
<dbReference type="OrthoDB" id="9812273at2"/>
<dbReference type="InterPro" id="IPR011128">
    <property type="entry name" value="G3P_DH_NAD-dep_N"/>
</dbReference>
<dbReference type="GO" id="GO:0046168">
    <property type="term" value="P:glycerol-3-phosphate catabolic process"/>
    <property type="evidence" value="ECO:0007669"/>
    <property type="project" value="InterPro"/>
</dbReference>
<feature type="active site" description="Proton acceptor" evidence="10 11">
    <location>
        <position position="190"/>
    </location>
</feature>